<dbReference type="SMART" id="SM00304">
    <property type="entry name" value="HAMP"/>
    <property type="match status" value="1"/>
</dbReference>
<evidence type="ECO:0000256" key="2">
    <source>
        <dbReference type="ARBA" id="ARBA00004141"/>
    </source>
</evidence>
<dbReference type="PROSITE" id="PS50885">
    <property type="entry name" value="HAMP"/>
    <property type="match status" value="1"/>
</dbReference>
<reference evidence="17" key="1">
    <citation type="submission" date="2021-05" db="EMBL/GenBank/DDBJ databases">
        <title>Direct Submission.</title>
        <authorList>
            <person name="Li K."/>
            <person name="Gao J."/>
        </authorList>
    </citation>
    <scope>NUCLEOTIDE SEQUENCE [LARGE SCALE GENOMIC DNA]</scope>
    <source>
        <strain evidence="17">HDS12</strain>
    </source>
</reference>
<gene>
    <name evidence="16" type="ORF">KGD83_01225</name>
</gene>
<comment type="catalytic activity">
    <reaction evidence="1">
        <text>ATP + protein L-histidine = ADP + protein N-phospho-L-histidine.</text>
        <dbReference type="EC" id="2.7.13.3"/>
    </reaction>
</comment>
<accession>A0ABX8C4E9</accession>
<dbReference type="Proteomes" id="UP000678016">
    <property type="component" value="Chromosome"/>
</dbReference>
<dbReference type="EC" id="2.7.13.3" evidence="4"/>
<keyword evidence="6" id="KW-0808">Transferase</keyword>
<dbReference type="EMBL" id="CP074132">
    <property type="protein sequence ID" value="QUX29252.1"/>
    <property type="molecule type" value="Genomic_DNA"/>
</dbReference>
<keyword evidence="10" id="KW-0902">Two-component regulatory system</keyword>
<dbReference type="InterPro" id="IPR005467">
    <property type="entry name" value="His_kinase_dom"/>
</dbReference>
<name>A0ABX8C4E9_9ACTN</name>
<dbReference type="InterPro" id="IPR003594">
    <property type="entry name" value="HATPase_dom"/>
</dbReference>
<dbReference type="Gene3D" id="1.10.287.130">
    <property type="match status" value="1"/>
</dbReference>
<dbReference type="PROSITE" id="PS50109">
    <property type="entry name" value="HIS_KIN"/>
    <property type="match status" value="1"/>
</dbReference>
<keyword evidence="17" id="KW-1185">Reference proteome</keyword>
<dbReference type="InterPro" id="IPR050428">
    <property type="entry name" value="TCS_sensor_his_kinase"/>
</dbReference>
<feature type="domain" description="Histidine kinase" evidence="14">
    <location>
        <begin position="194"/>
        <end position="406"/>
    </location>
</feature>
<sequence length="407" mass="42285">MRSAIRARDGGARAGLTLRARLTLVYTAVFAAGGAVLLGANYAMVSASLETRGVDLAATIVASGDGGEPSIAVGPAAPAESAGPFEEVEGASGPTSPLGDYQDGVLSDLLTTSVAVLVAVAALAALAGWLIAGRPMRRLHAVTETARHISERDLHSRLALTGPDDEFRELGDTFDGMLSRLERAFEAQRRFVANASHELRTPLAVQKAAVEVPLSQGRVPEDLKPAFTRVLDSVDRSERLLAGLLLLARSDRGLARTEPVDLAGAAENASALLARDAREAGVDLRTDLATAEVEGDPVLLEHLVRNLLDNAVHYNVPGGWVEARVRTAAGRTVLRVANTGGNVTDPESLFEPFHRGDAARVRTGRPGSGLGLAIVRSIASAHGARAEARARPGGGLVVTVGFPAAGG</sequence>
<dbReference type="PANTHER" id="PTHR45436">
    <property type="entry name" value="SENSOR HISTIDINE KINASE YKOH"/>
    <property type="match status" value="1"/>
</dbReference>
<dbReference type="InterPro" id="IPR036097">
    <property type="entry name" value="HisK_dim/P_sf"/>
</dbReference>
<evidence type="ECO:0000256" key="6">
    <source>
        <dbReference type="ARBA" id="ARBA00022679"/>
    </source>
</evidence>
<keyword evidence="5" id="KW-0597">Phosphoprotein</keyword>
<evidence type="ECO:0000256" key="3">
    <source>
        <dbReference type="ARBA" id="ARBA00004236"/>
    </source>
</evidence>
<evidence type="ECO:0000256" key="7">
    <source>
        <dbReference type="ARBA" id="ARBA00022692"/>
    </source>
</evidence>
<feature type="region of interest" description="Disordered" evidence="12">
    <location>
        <begin position="75"/>
        <end position="96"/>
    </location>
</feature>
<dbReference type="CDD" id="cd00082">
    <property type="entry name" value="HisKA"/>
    <property type="match status" value="1"/>
</dbReference>
<feature type="domain" description="HAMP" evidence="15">
    <location>
        <begin position="136"/>
        <end position="186"/>
    </location>
</feature>
<dbReference type="Pfam" id="PF00512">
    <property type="entry name" value="HisKA"/>
    <property type="match status" value="1"/>
</dbReference>
<evidence type="ECO:0000256" key="11">
    <source>
        <dbReference type="ARBA" id="ARBA00023136"/>
    </source>
</evidence>
<proteinExistence type="predicted"/>
<evidence type="ECO:0000259" key="15">
    <source>
        <dbReference type="PROSITE" id="PS50885"/>
    </source>
</evidence>
<dbReference type="Gene3D" id="6.10.340.10">
    <property type="match status" value="1"/>
</dbReference>
<keyword evidence="8" id="KW-0418">Kinase</keyword>
<dbReference type="InterPro" id="IPR003661">
    <property type="entry name" value="HisK_dim/P_dom"/>
</dbReference>
<organism evidence="16 17">
    <name type="scientific">Nocardiopsis akebiae</name>
    <dbReference type="NCBI Taxonomy" id="2831968"/>
    <lineage>
        <taxon>Bacteria</taxon>
        <taxon>Bacillati</taxon>
        <taxon>Actinomycetota</taxon>
        <taxon>Actinomycetes</taxon>
        <taxon>Streptosporangiales</taxon>
        <taxon>Nocardiopsidaceae</taxon>
        <taxon>Nocardiopsis</taxon>
    </lineage>
</organism>
<evidence type="ECO:0000256" key="5">
    <source>
        <dbReference type="ARBA" id="ARBA00022553"/>
    </source>
</evidence>
<dbReference type="Gene3D" id="3.30.565.10">
    <property type="entry name" value="Histidine kinase-like ATPase, C-terminal domain"/>
    <property type="match status" value="1"/>
</dbReference>
<keyword evidence="7 13" id="KW-0812">Transmembrane</keyword>
<evidence type="ECO:0000256" key="1">
    <source>
        <dbReference type="ARBA" id="ARBA00000085"/>
    </source>
</evidence>
<dbReference type="Pfam" id="PF00672">
    <property type="entry name" value="HAMP"/>
    <property type="match status" value="1"/>
</dbReference>
<feature type="transmembrane region" description="Helical" evidence="13">
    <location>
        <begin position="109"/>
        <end position="132"/>
    </location>
</feature>
<dbReference type="SMART" id="SM00388">
    <property type="entry name" value="HisKA"/>
    <property type="match status" value="1"/>
</dbReference>
<evidence type="ECO:0000313" key="16">
    <source>
        <dbReference type="EMBL" id="QUX29252.1"/>
    </source>
</evidence>
<evidence type="ECO:0000313" key="17">
    <source>
        <dbReference type="Proteomes" id="UP000678016"/>
    </source>
</evidence>
<dbReference type="CDD" id="cd06225">
    <property type="entry name" value="HAMP"/>
    <property type="match status" value="1"/>
</dbReference>
<evidence type="ECO:0000256" key="8">
    <source>
        <dbReference type="ARBA" id="ARBA00022777"/>
    </source>
</evidence>
<evidence type="ECO:0000256" key="10">
    <source>
        <dbReference type="ARBA" id="ARBA00023012"/>
    </source>
</evidence>
<dbReference type="SUPFAM" id="SSF55874">
    <property type="entry name" value="ATPase domain of HSP90 chaperone/DNA topoisomerase II/histidine kinase"/>
    <property type="match status" value="1"/>
</dbReference>
<dbReference type="RefSeq" id="WP_212642127.1">
    <property type="nucleotide sequence ID" value="NZ_CP074132.1"/>
</dbReference>
<evidence type="ECO:0000256" key="13">
    <source>
        <dbReference type="SAM" id="Phobius"/>
    </source>
</evidence>
<dbReference type="PRINTS" id="PR00344">
    <property type="entry name" value="BCTRLSENSOR"/>
</dbReference>
<keyword evidence="9 13" id="KW-1133">Transmembrane helix</keyword>
<comment type="subcellular location">
    <subcellularLocation>
        <location evidence="3">Cell membrane</location>
    </subcellularLocation>
    <subcellularLocation>
        <location evidence="2">Membrane</location>
        <topology evidence="2">Multi-pass membrane protein</topology>
    </subcellularLocation>
</comment>
<evidence type="ECO:0000256" key="4">
    <source>
        <dbReference type="ARBA" id="ARBA00012438"/>
    </source>
</evidence>
<dbReference type="InterPro" id="IPR004358">
    <property type="entry name" value="Sig_transdc_His_kin-like_C"/>
</dbReference>
<dbReference type="PANTHER" id="PTHR45436:SF15">
    <property type="entry name" value="SENSOR HISTIDINE KINASE CUSS"/>
    <property type="match status" value="1"/>
</dbReference>
<dbReference type="InterPro" id="IPR003660">
    <property type="entry name" value="HAMP_dom"/>
</dbReference>
<evidence type="ECO:0000259" key="14">
    <source>
        <dbReference type="PROSITE" id="PS50109"/>
    </source>
</evidence>
<dbReference type="SUPFAM" id="SSF47384">
    <property type="entry name" value="Homodimeric domain of signal transducing histidine kinase"/>
    <property type="match status" value="1"/>
</dbReference>
<evidence type="ECO:0000256" key="9">
    <source>
        <dbReference type="ARBA" id="ARBA00022989"/>
    </source>
</evidence>
<protein>
    <recommendedName>
        <fullName evidence="4">histidine kinase</fullName>
        <ecNumber evidence="4">2.7.13.3</ecNumber>
    </recommendedName>
</protein>
<dbReference type="SMART" id="SM00387">
    <property type="entry name" value="HATPase_c"/>
    <property type="match status" value="1"/>
</dbReference>
<feature type="transmembrane region" description="Helical" evidence="13">
    <location>
        <begin position="21"/>
        <end position="44"/>
    </location>
</feature>
<dbReference type="Pfam" id="PF02518">
    <property type="entry name" value="HATPase_c"/>
    <property type="match status" value="1"/>
</dbReference>
<dbReference type="SUPFAM" id="SSF158472">
    <property type="entry name" value="HAMP domain-like"/>
    <property type="match status" value="1"/>
</dbReference>
<evidence type="ECO:0000256" key="12">
    <source>
        <dbReference type="SAM" id="MobiDB-lite"/>
    </source>
</evidence>
<keyword evidence="11 13" id="KW-0472">Membrane</keyword>
<dbReference type="InterPro" id="IPR036890">
    <property type="entry name" value="HATPase_C_sf"/>
</dbReference>